<reference evidence="1 2" key="1">
    <citation type="submission" date="2020-08" db="EMBL/GenBank/DDBJ databases">
        <title>Exploring microbial biodiversity for novel pathways involved in the catabolism of aromatic compounds derived from lignin.</title>
        <authorList>
            <person name="Elkins J."/>
        </authorList>
    </citation>
    <scope>NUCLEOTIDE SEQUENCE [LARGE SCALE GENOMIC DNA]</scope>
    <source>
        <strain evidence="1 2">B1D3A</strain>
    </source>
</reference>
<accession>A0ABR6NAP0</accession>
<keyword evidence="1" id="KW-0436">Ligase</keyword>
<dbReference type="EMBL" id="JACHKA010000001">
    <property type="protein sequence ID" value="MBB5984332.1"/>
    <property type="molecule type" value="Genomic_DNA"/>
</dbReference>
<keyword evidence="2" id="KW-1185">Reference proteome</keyword>
<evidence type="ECO:0000313" key="2">
    <source>
        <dbReference type="Proteomes" id="UP001138540"/>
    </source>
</evidence>
<dbReference type="InterPro" id="IPR009097">
    <property type="entry name" value="Cyclic_Pdiesterase"/>
</dbReference>
<dbReference type="EC" id="6.5.1.-" evidence="1"/>
<name>A0ABR6NAP0_9SPHN</name>
<dbReference type="Proteomes" id="UP001138540">
    <property type="component" value="Unassembled WGS sequence"/>
</dbReference>
<gene>
    <name evidence="1" type="ORF">HNP60_000306</name>
</gene>
<dbReference type="RefSeq" id="WP_184149303.1">
    <property type="nucleotide sequence ID" value="NZ_JACHKA010000001.1"/>
</dbReference>
<dbReference type="SUPFAM" id="SSF55144">
    <property type="entry name" value="LigT-like"/>
    <property type="match status" value="1"/>
</dbReference>
<organism evidence="1 2">
    <name type="scientific">Sphingobium lignivorans</name>
    <dbReference type="NCBI Taxonomy" id="2735886"/>
    <lineage>
        <taxon>Bacteria</taxon>
        <taxon>Pseudomonadati</taxon>
        <taxon>Pseudomonadota</taxon>
        <taxon>Alphaproteobacteria</taxon>
        <taxon>Sphingomonadales</taxon>
        <taxon>Sphingomonadaceae</taxon>
        <taxon>Sphingobium</taxon>
    </lineage>
</organism>
<proteinExistence type="predicted"/>
<dbReference type="Gene3D" id="3.90.1140.10">
    <property type="entry name" value="Cyclic phosphodiesterase"/>
    <property type="match status" value="1"/>
</dbReference>
<dbReference type="Pfam" id="PF13563">
    <property type="entry name" value="2_5_RNA_ligase2"/>
    <property type="match status" value="1"/>
</dbReference>
<comment type="caution">
    <text evidence="1">The sequence shown here is derived from an EMBL/GenBank/DDBJ whole genome shotgun (WGS) entry which is preliminary data.</text>
</comment>
<dbReference type="GO" id="GO:0016874">
    <property type="term" value="F:ligase activity"/>
    <property type="evidence" value="ECO:0007669"/>
    <property type="project" value="UniProtKB-KW"/>
</dbReference>
<evidence type="ECO:0000313" key="1">
    <source>
        <dbReference type="EMBL" id="MBB5984332.1"/>
    </source>
</evidence>
<protein>
    <submittedName>
        <fullName evidence="1">2'-5' RNA ligase</fullName>
        <ecNumber evidence="1">6.5.1.-</ecNumber>
    </submittedName>
</protein>
<sequence>MDLIPPAPGAPSLTAHRFFFALRPDPVTARRTHAFAESECGQTGLLEPERLHVTLALTPDRTDAPTSLIDALRRAGDTVRAAPFDLSLDRLSAGRHTIALRPGRTVAPLMELQARIVAAMAAHDVALRPDWAFSPHETLCYRKGEPFSRPVTGFGWAVRDFVLIHSFVGLHRHDVIARWPLRSPEPVQGSLF</sequence>